<feature type="compositionally biased region" description="Polar residues" evidence="1">
    <location>
        <begin position="284"/>
        <end position="313"/>
    </location>
</feature>
<feature type="compositionally biased region" description="Basic and acidic residues" evidence="1">
    <location>
        <begin position="18"/>
        <end position="34"/>
    </location>
</feature>
<reference evidence="2" key="1">
    <citation type="submission" date="2020-10" db="EMBL/GenBank/DDBJ databases">
        <authorList>
            <person name="Kikuchi T."/>
        </authorList>
    </citation>
    <scope>NUCLEOTIDE SEQUENCE</scope>
    <source>
        <strain evidence="2">NKZ352</strain>
    </source>
</reference>
<evidence type="ECO:0000256" key="1">
    <source>
        <dbReference type="SAM" id="MobiDB-lite"/>
    </source>
</evidence>
<keyword evidence="3" id="KW-1185">Reference proteome</keyword>
<comment type="caution">
    <text evidence="2">The sequence shown here is derived from an EMBL/GenBank/DDBJ whole genome shotgun (WGS) entry which is preliminary data.</text>
</comment>
<feature type="region of interest" description="Disordered" evidence="1">
    <location>
        <begin position="1"/>
        <end position="59"/>
    </location>
</feature>
<feature type="region of interest" description="Disordered" evidence="1">
    <location>
        <begin position="283"/>
        <end position="375"/>
    </location>
</feature>
<accession>A0A8S1GZZ1</accession>
<dbReference type="AlphaFoldDB" id="A0A8S1GZZ1"/>
<feature type="compositionally biased region" description="Low complexity" evidence="1">
    <location>
        <begin position="192"/>
        <end position="206"/>
    </location>
</feature>
<gene>
    <name evidence="2" type="ORF">CAUJ_LOCUS4800</name>
</gene>
<protein>
    <submittedName>
        <fullName evidence="2">Uncharacterized protein</fullName>
    </submittedName>
</protein>
<dbReference type="EMBL" id="CAJGYM010000009">
    <property type="protein sequence ID" value="CAD6188881.1"/>
    <property type="molecule type" value="Genomic_DNA"/>
</dbReference>
<proteinExistence type="predicted"/>
<feature type="region of interest" description="Disordered" evidence="1">
    <location>
        <begin position="104"/>
        <end position="138"/>
    </location>
</feature>
<feature type="compositionally biased region" description="Gly residues" evidence="1">
    <location>
        <begin position="124"/>
        <end position="133"/>
    </location>
</feature>
<organism evidence="2 3">
    <name type="scientific">Caenorhabditis auriculariae</name>
    <dbReference type="NCBI Taxonomy" id="2777116"/>
    <lineage>
        <taxon>Eukaryota</taxon>
        <taxon>Metazoa</taxon>
        <taxon>Ecdysozoa</taxon>
        <taxon>Nematoda</taxon>
        <taxon>Chromadorea</taxon>
        <taxon>Rhabditida</taxon>
        <taxon>Rhabditina</taxon>
        <taxon>Rhabditomorpha</taxon>
        <taxon>Rhabditoidea</taxon>
        <taxon>Rhabditidae</taxon>
        <taxon>Peloderinae</taxon>
        <taxon>Caenorhabditis</taxon>
    </lineage>
</organism>
<feature type="region of interest" description="Disordered" evidence="1">
    <location>
        <begin position="189"/>
        <end position="239"/>
    </location>
</feature>
<evidence type="ECO:0000313" key="2">
    <source>
        <dbReference type="EMBL" id="CAD6188881.1"/>
    </source>
</evidence>
<sequence>MTGRNNAPKGYAKSTFASDRRRSDTRRQQVERARRGGLRPQQQRPPAPLPEAQAPVVRLQAPVPAPRREALAEQLPAAQPAVAAPMGHQDLLAGASNLGRGASLSVRGGRGAPRHEPASFIDTGRGGRGGGPARAGLRRSDRVAARHVAFYDLDADEGEELLDLDEIVAAFRPANPADDPTVGRQATAENISTVSQSQSQDSVSSSEPVTKRQKIEGPNATAEVADPQQPSEGFKQPEVPVRRQRNYHAVLAPNQPVPQGPPPHIYFYGFRYTLDWSAPPVQGVDTTGTTTEQLPSSHANSTVDDSFASSPAVASQDHGRLSQASLATVPWSSQTDANSTRIESPAASSSTLGLMTGVSPNMSTVPSNMPAVPPTMPRALDLNTSELRSPHFDYSHISIIDVAMARNVSDERERTASSERDVSVSFTVNAVDLELDNSVGSVADGVRAAGRPSQLSSTHAIASVDPTTETTIPAFIANHPHIEPTPDPNAPKPMPTFEVFFRTGAKGFYDSP</sequence>
<name>A0A8S1GZZ1_9PELO</name>
<evidence type="ECO:0000313" key="3">
    <source>
        <dbReference type="Proteomes" id="UP000835052"/>
    </source>
</evidence>
<dbReference type="Proteomes" id="UP000835052">
    <property type="component" value="Unassembled WGS sequence"/>
</dbReference>
<feature type="compositionally biased region" description="Polar residues" evidence="1">
    <location>
        <begin position="322"/>
        <end position="367"/>
    </location>
</feature>